<accession>A0A8K0P6C9</accession>
<dbReference type="Proteomes" id="UP000792457">
    <property type="component" value="Unassembled WGS sequence"/>
</dbReference>
<sequence length="110" mass="12806">MSGISLCTFFSNFSRRTVRQRLRQERLDRTAEKVREIKRKQRDAEAWHDWKRSLIRTLTWVAVGAIVGGGIEQKAEADSGKTQLVRSSHNPVHDLSNVFVADWRENNVIW</sequence>
<dbReference type="EMBL" id="KZ308748">
    <property type="protein sequence ID" value="KAG8233838.1"/>
    <property type="molecule type" value="Genomic_DNA"/>
</dbReference>
<organism evidence="1 2">
    <name type="scientific">Ladona fulva</name>
    <name type="common">Scarce chaser dragonfly</name>
    <name type="synonym">Libellula fulva</name>
    <dbReference type="NCBI Taxonomy" id="123851"/>
    <lineage>
        <taxon>Eukaryota</taxon>
        <taxon>Metazoa</taxon>
        <taxon>Ecdysozoa</taxon>
        <taxon>Arthropoda</taxon>
        <taxon>Hexapoda</taxon>
        <taxon>Insecta</taxon>
        <taxon>Pterygota</taxon>
        <taxon>Palaeoptera</taxon>
        <taxon>Odonata</taxon>
        <taxon>Epiprocta</taxon>
        <taxon>Anisoptera</taxon>
        <taxon>Libelluloidea</taxon>
        <taxon>Libellulidae</taxon>
        <taxon>Ladona</taxon>
    </lineage>
</organism>
<proteinExistence type="predicted"/>
<gene>
    <name evidence="1" type="ORF">J437_LFUL006861</name>
</gene>
<evidence type="ECO:0000313" key="2">
    <source>
        <dbReference type="Proteomes" id="UP000792457"/>
    </source>
</evidence>
<name>A0A8K0P6C9_LADFU</name>
<protein>
    <submittedName>
        <fullName evidence="1">Uncharacterized protein</fullName>
    </submittedName>
</protein>
<dbReference type="AlphaFoldDB" id="A0A8K0P6C9"/>
<evidence type="ECO:0000313" key="1">
    <source>
        <dbReference type="EMBL" id="KAG8233838.1"/>
    </source>
</evidence>
<comment type="caution">
    <text evidence="1">The sequence shown here is derived from an EMBL/GenBank/DDBJ whole genome shotgun (WGS) entry which is preliminary data.</text>
</comment>
<reference evidence="1" key="1">
    <citation type="submission" date="2013-04" db="EMBL/GenBank/DDBJ databases">
        <authorList>
            <person name="Qu J."/>
            <person name="Murali S.C."/>
            <person name="Bandaranaike D."/>
            <person name="Bellair M."/>
            <person name="Blankenburg K."/>
            <person name="Chao H."/>
            <person name="Dinh H."/>
            <person name="Doddapaneni H."/>
            <person name="Downs B."/>
            <person name="Dugan-Rocha S."/>
            <person name="Elkadiri S."/>
            <person name="Gnanaolivu R.D."/>
            <person name="Hernandez B."/>
            <person name="Javaid M."/>
            <person name="Jayaseelan J.C."/>
            <person name="Lee S."/>
            <person name="Li M."/>
            <person name="Ming W."/>
            <person name="Munidasa M."/>
            <person name="Muniz J."/>
            <person name="Nguyen L."/>
            <person name="Ongeri F."/>
            <person name="Osuji N."/>
            <person name="Pu L.-L."/>
            <person name="Puazo M."/>
            <person name="Qu C."/>
            <person name="Quiroz J."/>
            <person name="Raj R."/>
            <person name="Weissenberger G."/>
            <person name="Xin Y."/>
            <person name="Zou X."/>
            <person name="Han Y."/>
            <person name="Richards S."/>
            <person name="Worley K."/>
            <person name="Muzny D."/>
            <person name="Gibbs R."/>
        </authorList>
    </citation>
    <scope>NUCLEOTIDE SEQUENCE</scope>
    <source>
        <strain evidence="1">Sampled in the wild</strain>
    </source>
</reference>
<reference evidence="1" key="2">
    <citation type="submission" date="2017-10" db="EMBL/GenBank/DDBJ databases">
        <title>Ladona fulva Genome sequencing and assembly.</title>
        <authorList>
            <person name="Murali S."/>
            <person name="Richards S."/>
            <person name="Bandaranaike D."/>
            <person name="Bellair M."/>
            <person name="Blankenburg K."/>
            <person name="Chao H."/>
            <person name="Dinh H."/>
            <person name="Doddapaneni H."/>
            <person name="Dugan-Rocha S."/>
            <person name="Elkadiri S."/>
            <person name="Gnanaolivu R."/>
            <person name="Hernandez B."/>
            <person name="Skinner E."/>
            <person name="Javaid M."/>
            <person name="Lee S."/>
            <person name="Li M."/>
            <person name="Ming W."/>
            <person name="Munidasa M."/>
            <person name="Muniz J."/>
            <person name="Nguyen L."/>
            <person name="Hughes D."/>
            <person name="Osuji N."/>
            <person name="Pu L.-L."/>
            <person name="Puazo M."/>
            <person name="Qu C."/>
            <person name="Quiroz J."/>
            <person name="Raj R."/>
            <person name="Weissenberger G."/>
            <person name="Xin Y."/>
            <person name="Zou X."/>
            <person name="Han Y."/>
            <person name="Worley K."/>
            <person name="Muzny D."/>
            <person name="Gibbs R."/>
        </authorList>
    </citation>
    <scope>NUCLEOTIDE SEQUENCE</scope>
    <source>
        <strain evidence="1">Sampled in the wild</strain>
    </source>
</reference>
<keyword evidence="2" id="KW-1185">Reference proteome</keyword>